<dbReference type="GO" id="GO:0005667">
    <property type="term" value="C:transcription regulator complex"/>
    <property type="evidence" value="ECO:0007669"/>
    <property type="project" value="TreeGrafter"/>
</dbReference>
<dbReference type="SUPFAM" id="SSF53300">
    <property type="entry name" value="vWA-like"/>
    <property type="match status" value="1"/>
</dbReference>
<feature type="region of interest" description="Disordered" evidence="3">
    <location>
        <begin position="532"/>
        <end position="606"/>
    </location>
</feature>
<dbReference type="InterPro" id="IPR002035">
    <property type="entry name" value="VWF_A"/>
</dbReference>
<feature type="compositionally biased region" description="Polar residues" evidence="3">
    <location>
        <begin position="536"/>
        <end position="562"/>
    </location>
</feature>
<organism evidence="5 6">
    <name type="scientific">Rubus argutus</name>
    <name type="common">Southern blackberry</name>
    <dbReference type="NCBI Taxonomy" id="59490"/>
    <lineage>
        <taxon>Eukaryota</taxon>
        <taxon>Viridiplantae</taxon>
        <taxon>Streptophyta</taxon>
        <taxon>Embryophyta</taxon>
        <taxon>Tracheophyta</taxon>
        <taxon>Spermatophyta</taxon>
        <taxon>Magnoliopsida</taxon>
        <taxon>eudicotyledons</taxon>
        <taxon>Gunneridae</taxon>
        <taxon>Pentapetalae</taxon>
        <taxon>rosids</taxon>
        <taxon>fabids</taxon>
        <taxon>Rosales</taxon>
        <taxon>Rosaceae</taxon>
        <taxon>Rosoideae</taxon>
        <taxon>Rosoideae incertae sedis</taxon>
        <taxon>Rubus</taxon>
    </lineage>
</organism>
<dbReference type="GO" id="GO:0045944">
    <property type="term" value="P:positive regulation of transcription by RNA polymerase II"/>
    <property type="evidence" value="ECO:0007669"/>
    <property type="project" value="TreeGrafter"/>
</dbReference>
<dbReference type="Pfam" id="PF11265">
    <property type="entry name" value="Med25_VWA"/>
    <property type="match status" value="1"/>
</dbReference>
<evidence type="ECO:0000313" key="6">
    <source>
        <dbReference type="Proteomes" id="UP001457282"/>
    </source>
</evidence>
<reference evidence="5 6" key="1">
    <citation type="journal article" date="2023" name="G3 (Bethesda)">
        <title>A chromosome-length genome assembly and annotation of blackberry (Rubus argutus, cv. 'Hillquist').</title>
        <authorList>
            <person name="Bruna T."/>
            <person name="Aryal R."/>
            <person name="Dudchenko O."/>
            <person name="Sargent D.J."/>
            <person name="Mead D."/>
            <person name="Buti M."/>
            <person name="Cavallini A."/>
            <person name="Hytonen T."/>
            <person name="Andres J."/>
            <person name="Pham M."/>
            <person name="Weisz D."/>
            <person name="Mascagni F."/>
            <person name="Usai G."/>
            <person name="Natali L."/>
            <person name="Bassil N."/>
            <person name="Fernandez G.E."/>
            <person name="Lomsadze A."/>
            <person name="Armour M."/>
            <person name="Olukolu B."/>
            <person name="Poorten T."/>
            <person name="Britton C."/>
            <person name="Davik J."/>
            <person name="Ashrafi H."/>
            <person name="Aiden E.L."/>
            <person name="Borodovsky M."/>
            <person name="Worthington M."/>
        </authorList>
    </citation>
    <scope>NUCLEOTIDE SEQUENCE [LARGE SCALE GENOMIC DNA]</scope>
    <source>
        <strain evidence="5">PI 553951</strain>
    </source>
</reference>
<dbReference type="Proteomes" id="UP001457282">
    <property type="component" value="Unassembled WGS sequence"/>
</dbReference>
<dbReference type="AlphaFoldDB" id="A0AAW1WQ98"/>
<protein>
    <recommendedName>
        <fullName evidence="2">Mediator of RNA polymerase II transcription subunit 25</fullName>
    </recommendedName>
</protein>
<dbReference type="PANTHER" id="PTHR12433">
    <property type="entry name" value="MEDIATOR OF RNA POLYMERASE II TRANSCRIPTION SUBUNIT 25"/>
    <property type="match status" value="1"/>
</dbReference>
<evidence type="ECO:0000259" key="4">
    <source>
        <dbReference type="PROSITE" id="PS50234"/>
    </source>
</evidence>
<name>A0AAW1WQ98_RUBAR</name>
<dbReference type="InterPro" id="IPR036465">
    <property type="entry name" value="vWFA_dom_sf"/>
</dbReference>
<evidence type="ECO:0000256" key="1">
    <source>
        <dbReference type="ARBA" id="ARBA00009102"/>
    </source>
</evidence>
<evidence type="ECO:0000256" key="3">
    <source>
        <dbReference type="SAM" id="MobiDB-lite"/>
    </source>
</evidence>
<evidence type="ECO:0000313" key="5">
    <source>
        <dbReference type="EMBL" id="KAK9926245.1"/>
    </source>
</evidence>
<dbReference type="EMBL" id="JBEDUW010000005">
    <property type="protein sequence ID" value="KAK9926245.1"/>
    <property type="molecule type" value="Genomic_DNA"/>
</dbReference>
<dbReference type="PANTHER" id="PTHR12433:SF12">
    <property type="entry name" value="MEDIATOR OF RNA POLYMERASE II TRANSCRIPTION SUBUNIT 25"/>
    <property type="match status" value="1"/>
</dbReference>
<comment type="caution">
    <text evidence="5">The sequence shown here is derived from an EMBL/GenBank/DDBJ whole genome shotgun (WGS) entry which is preliminary data.</text>
</comment>
<feature type="domain" description="VWFA" evidence="4">
    <location>
        <begin position="7"/>
        <end position="195"/>
    </location>
</feature>
<accession>A0AAW1WQ98</accession>
<dbReference type="InterPro" id="IPR021419">
    <property type="entry name" value="Mediator_Med25_VWA"/>
</dbReference>
<evidence type="ECO:0000256" key="2">
    <source>
        <dbReference type="ARBA" id="ARBA00019694"/>
    </source>
</evidence>
<sequence>MAEAAKSLVLVVDGTTAMGPYWQTIRKDYLEKIIRHLCGQSSNGQDASAGAAVQLGLIQYNSHGLGNPGCLVQASHLTTDVDSFLGSLSALRFSGGGGPNEAAIAEGLAEALVMFPKHTPTGTETDQAQDHFIAGERHCILVAASNPMLIPTAVSMPIISNGQFSSGTNIQLSLADAQTVAKAYAQSSVSLSIISPKQFPKLREIYNAGRNDPESEGTVSSFRNVKYPHFLVLLSNKFSEARAALDHSQSVVKSEYNVIAFIDPEGRCSFSDAKNPEFLFLLSKELLELRTALGLCEEVNRLSAPSFENSASGDSAFLIEEISEFEVLRDIWNLPAQTYEQVHRAQNILTEAEEEMIASLSHNIYDSFPQAPSLSTSEDIMSGLPDQYFEPQAMEDEAGETLSGHQILPAGRSLSPHERQLWSELYGEYERVLKTSSSSMNIVSASPPGVSGSSEDLQRSELQTMELGRLGYHQNMESSVTTVVSTQASETPVLDASLPCTASTIKAQLHSPQNAQQILTTRAMRGAHTFRRSCRDLTSSQTANSGNSRVPRASSRTRTSPLGQPRRSQRIISRAISEHDGRTGAFARKSVPKMSTHKGLEPPPASTSMEWEEAIYVPAWEGIISAKYQERLVLLTKAKVYKKASAPKRLTADWPVTLQMGNVLPQAAFSRSYNGQAHDVLFEVKRDQQIYDLLKKNEQGQDLPVHSAGRTALSMQASAAALNRN</sequence>
<comment type="similarity">
    <text evidence="1">Belongs to the Mediator complex subunit 25 family.</text>
</comment>
<dbReference type="PROSITE" id="PS50234">
    <property type="entry name" value="VWFA"/>
    <property type="match status" value="1"/>
</dbReference>
<dbReference type="GO" id="GO:0016592">
    <property type="term" value="C:mediator complex"/>
    <property type="evidence" value="ECO:0007669"/>
    <property type="project" value="TreeGrafter"/>
</dbReference>
<proteinExistence type="inferred from homology"/>
<keyword evidence="6" id="KW-1185">Reference proteome</keyword>
<gene>
    <name evidence="5" type="ORF">M0R45_023486</name>
</gene>